<organism evidence="2 3">
    <name type="scientific">Thermobacillus xylanilyticus</name>
    <dbReference type="NCBI Taxonomy" id="76633"/>
    <lineage>
        <taxon>Bacteria</taxon>
        <taxon>Bacillati</taxon>
        <taxon>Bacillota</taxon>
        <taxon>Bacilli</taxon>
        <taxon>Bacillales</taxon>
        <taxon>Paenibacillaceae</taxon>
        <taxon>Thermobacillus</taxon>
    </lineage>
</organism>
<dbReference type="Proteomes" id="UP000681526">
    <property type="component" value="Unassembled WGS sequence"/>
</dbReference>
<name>A0ABN7RTW2_THEXY</name>
<keyword evidence="1" id="KW-0472">Membrane</keyword>
<keyword evidence="3" id="KW-1185">Reference proteome</keyword>
<evidence type="ECO:0000256" key="1">
    <source>
        <dbReference type="SAM" id="Phobius"/>
    </source>
</evidence>
<protein>
    <submittedName>
        <fullName evidence="2">Transport permease protein</fullName>
    </submittedName>
</protein>
<comment type="caution">
    <text evidence="2">The sequence shown here is derived from an EMBL/GenBank/DDBJ whole genome shotgun (WGS) entry which is preliminary data.</text>
</comment>
<accession>A0ABN7RTW2</accession>
<sequence length="51" mass="5442">MNPLYHVVEASRLLAGGVIWDGKVLLAFAVTGSLLAITLVWATNVYKKAVA</sequence>
<evidence type="ECO:0000313" key="3">
    <source>
        <dbReference type="Proteomes" id="UP000681526"/>
    </source>
</evidence>
<dbReference type="EMBL" id="CAJRAY010000026">
    <property type="protein sequence ID" value="CAG5083021.1"/>
    <property type="molecule type" value="Genomic_DNA"/>
</dbReference>
<gene>
    <name evidence="2" type="primary">txxe 1514</name>
    <name evidence="2" type="ORF">TXXE_06670</name>
</gene>
<reference evidence="2 3" key="1">
    <citation type="submission" date="2021-04" db="EMBL/GenBank/DDBJ databases">
        <authorList>
            <person name="Rakotoarivonina H."/>
        </authorList>
    </citation>
    <scope>NUCLEOTIDE SEQUENCE [LARGE SCALE GENOMIC DNA]</scope>
    <source>
        <strain evidence="2 3">XE</strain>
    </source>
</reference>
<proteinExistence type="predicted"/>
<keyword evidence="1" id="KW-1133">Transmembrane helix</keyword>
<keyword evidence="1" id="KW-0812">Transmembrane</keyword>
<evidence type="ECO:0000313" key="2">
    <source>
        <dbReference type="EMBL" id="CAG5083021.1"/>
    </source>
</evidence>
<feature type="transmembrane region" description="Helical" evidence="1">
    <location>
        <begin position="24"/>
        <end position="46"/>
    </location>
</feature>